<proteinExistence type="predicted"/>
<dbReference type="PANTHER" id="PTHR30068">
    <property type="entry name" value="URONATE ISOMERASE"/>
    <property type="match status" value="1"/>
</dbReference>
<reference evidence="3" key="1">
    <citation type="submission" date="2017-08" db="EMBL/GenBank/DDBJ databases">
        <title>A dynamic microbial community with high functional redundancy inhabits the cold, oxic subseafloor aquifer.</title>
        <authorList>
            <person name="Tully B.J."/>
            <person name="Wheat C.G."/>
            <person name="Glazer B.T."/>
            <person name="Huber J.A."/>
        </authorList>
    </citation>
    <scope>NUCLEOTIDE SEQUENCE [LARGE SCALE GENOMIC DNA]</scope>
</reference>
<organism evidence="2 3">
    <name type="scientific">SAR86 cluster bacterium</name>
    <dbReference type="NCBI Taxonomy" id="2030880"/>
    <lineage>
        <taxon>Bacteria</taxon>
        <taxon>Pseudomonadati</taxon>
        <taxon>Pseudomonadota</taxon>
        <taxon>Gammaproteobacteria</taxon>
        <taxon>SAR86 cluster</taxon>
    </lineage>
</organism>
<accession>A0A2A4WY88</accession>
<comment type="caution">
    <text evidence="2">The sequence shown here is derived from an EMBL/GenBank/DDBJ whole genome shotgun (WGS) entry which is preliminary data.</text>
</comment>
<dbReference type="GO" id="GO:0016746">
    <property type="term" value="F:acyltransferase activity"/>
    <property type="evidence" value="ECO:0007669"/>
    <property type="project" value="UniProtKB-KW"/>
</dbReference>
<dbReference type="EMBL" id="NVUL01000080">
    <property type="protein sequence ID" value="PCI75196.1"/>
    <property type="molecule type" value="Genomic_DNA"/>
</dbReference>
<dbReference type="InterPro" id="IPR002123">
    <property type="entry name" value="Plipid/glycerol_acylTrfase"/>
</dbReference>
<dbReference type="PANTHER" id="PTHR30068:SF3">
    <property type="entry name" value="PHOSPHOLIPID_GLYCEROL ACYLTRANSFERASE DOMAIN-CONTAINING PROTEIN"/>
    <property type="match status" value="1"/>
</dbReference>
<gene>
    <name evidence="2" type="ORF">COB20_13400</name>
</gene>
<dbReference type="GO" id="GO:0019698">
    <property type="term" value="P:D-galacturonate catabolic process"/>
    <property type="evidence" value="ECO:0007669"/>
    <property type="project" value="TreeGrafter"/>
</dbReference>
<dbReference type="Proteomes" id="UP000218767">
    <property type="component" value="Unassembled WGS sequence"/>
</dbReference>
<evidence type="ECO:0000313" key="3">
    <source>
        <dbReference type="Proteomes" id="UP000218767"/>
    </source>
</evidence>
<evidence type="ECO:0000259" key="1">
    <source>
        <dbReference type="SMART" id="SM00563"/>
    </source>
</evidence>
<protein>
    <submittedName>
        <fullName evidence="2">Acyltransferase</fullName>
    </submittedName>
</protein>
<sequence length="383" mass="43235">MDKFKEIRPYHDHEIRPVIDRLVTDPEFLSSIASFYAPKMSRLFPGVMRSIARKKLKGQVASVHDVASMQDVIADYMNKMIEDTTTSLTHSGLECLDSGKSYLFVSNHRDITMDPAFVNYTLYNAGNRTVQIATGDNLLKKPFVSDLMRLNKSFIVQRSLKGRELLQGLTLLSQYMHHCIEQGDHVWIAQREGRAKDGVDKTEAALLKMLAMYQRKQPLSESLQKLHIVPVSISYEYDACDVLKAEELYALESTGSFTKNEKSDIQSIVAGMIGFKGAVHVAFGSEMQYESDDPDVIAASIDSQILENYNLRDSNYIAFELLQEKGLLPKSADGIEVSSPEIERESREIFSNRLGQVDPKLHRHYLLSYANPVISRSRNQASA</sequence>
<dbReference type="SUPFAM" id="SSF69593">
    <property type="entry name" value="Glycerol-3-phosphate (1)-acyltransferase"/>
    <property type="match status" value="1"/>
</dbReference>
<evidence type="ECO:0000313" key="2">
    <source>
        <dbReference type="EMBL" id="PCI75196.1"/>
    </source>
</evidence>
<name>A0A2A4WY88_9GAMM</name>
<dbReference type="SMART" id="SM00563">
    <property type="entry name" value="PlsC"/>
    <property type="match status" value="1"/>
</dbReference>
<dbReference type="AlphaFoldDB" id="A0A2A4WY88"/>
<dbReference type="GO" id="GO:0042840">
    <property type="term" value="P:D-glucuronate catabolic process"/>
    <property type="evidence" value="ECO:0007669"/>
    <property type="project" value="TreeGrafter"/>
</dbReference>
<dbReference type="Pfam" id="PF01553">
    <property type="entry name" value="Acyltransferase"/>
    <property type="match status" value="1"/>
</dbReference>
<keyword evidence="2" id="KW-0012">Acyltransferase</keyword>
<keyword evidence="2" id="KW-0808">Transferase</keyword>
<feature type="domain" description="Phospholipid/glycerol acyltransferase" evidence="1">
    <location>
        <begin position="102"/>
        <end position="236"/>
    </location>
</feature>